<dbReference type="GO" id="GO:0003677">
    <property type="term" value="F:DNA binding"/>
    <property type="evidence" value="ECO:0007669"/>
    <property type="project" value="UniProtKB-KW"/>
</dbReference>
<dbReference type="AlphaFoldDB" id="A0A764W9P3"/>
<feature type="compositionally biased region" description="Basic and acidic residues" evidence="1">
    <location>
        <begin position="223"/>
        <end position="244"/>
    </location>
</feature>
<dbReference type="EMBL" id="DAAYPZ010000010">
    <property type="protein sequence ID" value="HAG5257490.1"/>
    <property type="molecule type" value="Genomic_DNA"/>
</dbReference>
<sequence length="377" mass="41641">MRDYGKVSPQFWIGKTGKALRNAGSEAQLVSLYLLTNPHANMIGLYYMPLMFIAHETGLGLEGASKGLASAIEAGFCHYDEQSEMVWVPEMAAHQIGSNLSPKDKRCPGVQNEYNAQPDNPFLSMFYDKYQIHYHMTVRRGDVDKNESESEGASKGLGSQEQEQEQEQEQDQNTLSDFGSNRTDEDNPASPEKPPAPENPEPEQVAVRGSGNLPGPEPEPDQEAERAGDSDPPDKHGDRDKPCEPDPVDLAFGDIFWKAGLCKVGKVKACSAFRSKYRAWKKSTHGSPPEFASMLASDIRQRLSAGVFGVDKLHPATYLNQERWNDEMPEKTPVQPGDAPQVRETSGSWCTPAGDGSSEVFVNFAALERTRRGYGDR</sequence>
<reference evidence="2" key="2">
    <citation type="submission" date="2020-02" db="EMBL/GenBank/DDBJ databases">
        <authorList>
            <consortium name="NCBI Pathogen Detection Project"/>
        </authorList>
    </citation>
    <scope>NUCLEOTIDE SEQUENCE</scope>
    <source>
        <strain evidence="2">MA.CK_98/00001034</strain>
    </source>
</reference>
<proteinExistence type="predicted"/>
<reference evidence="2" key="1">
    <citation type="journal article" date="2018" name="Genome Biol.">
        <title>SKESA: strategic k-mer extension for scrupulous assemblies.</title>
        <authorList>
            <person name="Souvorov A."/>
            <person name="Agarwala R."/>
            <person name="Lipman D.J."/>
        </authorList>
    </citation>
    <scope>NUCLEOTIDE SEQUENCE</scope>
    <source>
        <strain evidence="2">MA.CK_98/00001034</strain>
    </source>
</reference>
<evidence type="ECO:0000256" key="1">
    <source>
        <dbReference type="SAM" id="MobiDB-lite"/>
    </source>
</evidence>
<evidence type="ECO:0000313" key="2">
    <source>
        <dbReference type="EMBL" id="HAG5257490.1"/>
    </source>
</evidence>
<name>A0A764W9P3_SALER</name>
<feature type="region of interest" description="Disordered" evidence="1">
    <location>
        <begin position="328"/>
        <end position="354"/>
    </location>
</feature>
<keyword evidence="2" id="KW-0238">DNA-binding</keyword>
<feature type="region of interest" description="Disordered" evidence="1">
    <location>
        <begin position="142"/>
        <end position="246"/>
    </location>
</feature>
<accession>A0A764W9P3</accession>
<comment type="caution">
    <text evidence="2">The sequence shown here is derived from an EMBL/GenBank/DDBJ whole genome shotgun (WGS) entry which is preliminary data.</text>
</comment>
<organism evidence="2">
    <name type="scientific">Salmonella enterica</name>
    <name type="common">Salmonella choleraesuis</name>
    <dbReference type="NCBI Taxonomy" id="28901"/>
    <lineage>
        <taxon>Bacteria</taxon>
        <taxon>Pseudomonadati</taxon>
        <taxon>Pseudomonadota</taxon>
        <taxon>Gammaproteobacteria</taxon>
        <taxon>Enterobacterales</taxon>
        <taxon>Enterobacteriaceae</taxon>
        <taxon>Salmonella</taxon>
    </lineage>
</organism>
<protein>
    <submittedName>
        <fullName evidence="2">DNA-binding protein</fullName>
    </submittedName>
</protein>
<feature type="compositionally biased region" description="Polar residues" evidence="1">
    <location>
        <begin position="171"/>
        <end position="181"/>
    </location>
</feature>
<gene>
    <name evidence="2" type="ORF">G8577_003726</name>
</gene>